<protein>
    <submittedName>
        <fullName evidence="1">Uncharacterized protein</fullName>
    </submittedName>
</protein>
<dbReference type="PaxDb" id="4113-PGSC0003DMT400000343"/>
<dbReference type="Proteomes" id="UP000011115">
    <property type="component" value="Unassembled WGS sequence"/>
</dbReference>
<organism evidence="1 2">
    <name type="scientific">Solanum tuberosum</name>
    <name type="common">Potato</name>
    <dbReference type="NCBI Taxonomy" id="4113"/>
    <lineage>
        <taxon>Eukaryota</taxon>
        <taxon>Viridiplantae</taxon>
        <taxon>Streptophyta</taxon>
        <taxon>Embryophyta</taxon>
        <taxon>Tracheophyta</taxon>
        <taxon>Spermatophyta</taxon>
        <taxon>Magnoliopsida</taxon>
        <taxon>eudicotyledons</taxon>
        <taxon>Gunneridae</taxon>
        <taxon>Pentapetalae</taxon>
        <taxon>asterids</taxon>
        <taxon>lamiids</taxon>
        <taxon>Solanales</taxon>
        <taxon>Solanaceae</taxon>
        <taxon>Solanoideae</taxon>
        <taxon>Solaneae</taxon>
        <taxon>Solanum</taxon>
    </lineage>
</organism>
<dbReference type="InParanoid" id="M0ZGK1"/>
<proteinExistence type="predicted"/>
<evidence type="ECO:0000313" key="2">
    <source>
        <dbReference type="Proteomes" id="UP000011115"/>
    </source>
</evidence>
<dbReference type="Gramene" id="PGSC0003DMT400000343">
    <property type="protein sequence ID" value="PGSC0003DMT400000343"/>
    <property type="gene ID" value="PGSC0003DMG402000117"/>
</dbReference>
<evidence type="ECO:0000313" key="1">
    <source>
        <dbReference type="EnsemblPlants" id="PGSC0003DMT400000343"/>
    </source>
</evidence>
<reference evidence="2" key="1">
    <citation type="journal article" date="2011" name="Nature">
        <title>Genome sequence and analysis of the tuber crop potato.</title>
        <authorList>
            <consortium name="The Potato Genome Sequencing Consortium"/>
        </authorList>
    </citation>
    <scope>NUCLEOTIDE SEQUENCE [LARGE SCALE GENOMIC DNA]</scope>
    <source>
        <strain evidence="2">cv. DM1-3 516 R44</strain>
    </source>
</reference>
<name>M0ZGK1_SOLTU</name>
<reference evidence="1" key="2">
    <citation type="submission" date="2015-06" db="UniProtKB">
        <authorList>
            <consortium name="EnsemblPlants"/>
        </authorList>
    </citation>
    <scope>IDENTIFICATION</scope>
    <source>
        <strain evidence="1">DM1-3 516 R44</strain>
    </source>
</reference>
<dbReference type="EnsemblPlants" id="PGSC0003DMT400000343">
    <property type="protein sequence ID" value="PGSC0003DMT400000343"/>
    <property type="gene ID" value="PGSC0003DMG402000117"/>
</dbReference>
<sequence>MWHVASDLIDKHLLSIRSSILQWLNKSRHKHNICTKPLNPVLVVEIVGIFSVINVGNILTQEN</sequence>
<keyword evidence="2" id="KW-1185">Reference proteome</keyword>
<dbReference type="AlphaFoldDB" id="M0ZGK1"/>
<dbReference type="HOGENOM" id="CLU_2890196_0_0_1"/>
<accession>M0ZGK1</accession>